<dbReference type="GO" id="GO:0005840">
    <property type="term" value="C:ribosome"/>
    <property type="evidence" value="ECO:0007669"/>
    <property type="project" value="UniProtKB-KW"/>
</dbReference>
<accession>A0ABS0A9F4</accession>
<evidence type="ECO:0000256" key="3">
    <source>
        <dbReference type="ARBA" id="ARBA00022884"/>
    </source>
</evidence>
<dbReference type="PANTHER" id="PTHR12899">
    <property type="entry name" value="39S RIBOSOMAL PROTEIN L18, MITOCHONDRIAL"/>
    <property type="match status" value="1"/>
</dbReference>
<dbReference type="InterPro" id="IPR057268">
    <property type="entry name" value="Ribosomal_L18"/>
</dbReference>
<dbReference type="Proteomes" id="UP001194729">
    <property type="component" value="Unassembled WGS sequence"/>
</dbReference>
<comment type="similarity">
    <text evidence="1 7">Belongs to the universal ribosomal protein uL18 family.</text>
</comment>
<reference evidence="9 10" key="1">
    <citation type="submission" date="2020-11" db="EMBL/GenBank/DDBJ databases">
        <title>P. mediterranea TC4 genome.</title>
        <authorList>
            <person name="Molmeret M."/>
        </authorList>
    </citation>
    <scope>NUCLEOTIDE SEQUENCE [LARGE SCALE GENOMIC DNA]</scope>
    <source>
        <strain evidence="9 10">TC4</strain>
    </source>
</reference>
<evidence type="ECO:0000256" key="6">
    <source>
        <dbReference type="ARBA" id="ARBA00035197"/>
    </source>
</evidence>
<keyword evidence="2 7" id="KW-0699">rRNA-binding</keyword>
<sequence>MAFSKSERRNKIRRRIRKNVSGTAERPRLSVYRSNKEIYAQVINDVDGVTIASASSRDVSATGEKISVANEVGKAVAEKAKAAGVDTVSFDRGGYLYHGRVLSLANGAREAGLKF</sequence>
<dbReference type="CDD" id="cd00432">
    <property type="entry name" value="Ribosomal_L18_L5e"/>
    <property type="match status" value="1"/>
</dbReference>
<evidence type="ECO:0000256" key="5">
    <source>
        <dbReference type="ARBA" id="ARBA00023274"/>
    </source>
</evidence>
<proteinExistence type="inferred from homology"/>
<dbReference type="InterPro" id="IPR004389">
    <property type="entry name" value="Ribosomal_uL18_bac-type"/>
</dbReference>
<dbReference type="Gene3D" id="3.30.420.100">
    <property type="match status" value="1"/>
</dbReference>
<keyword evidence="10" id="KW-1185">Reference proteome</keyword>
<evidence type="ECO:0000256" key="8">
    <source>
        <dbReference type="SAM" id="MobiDB-lite"/>
    </source>
</evidence>
<protein>
    <recommendedName>
        <fullName evidence="6 7">Large ribosomal subunit protein uL18</fullName>
    </recommendedName>
</protein>
<evidence type="ECO:0000313" key="10">
    <source>
        <dbReference type="Proteomes" id="UP001194729"/>
    </source>
</evidence>
<dbReference type="PANTHER" id="PTHR12899:SF3">
    <property type="entry name" value="LARGE RIBOSOMAL SUBUNIT PROTEIN UL18M"/>
    <property type="match status" value="1"/>
</dbReference>
<keyword evidence="5 7" id="KW-0687">Ribonucleoprotein</keyword>
<dbReference type="EMBL" id="JADKYU010000935">
    <property type="protein sequence ID" value="MBF4986029.1"/>
    <property type="molecule type" value="Genomic_DNA"/>
</dbReference>
<evidence type="ECO:0000256" key="2">
    <source>
        <dbReference type="ARBA" id="ARBA00022730"/>
    </source>
</evidence>
<evidence type="ECO:0000256" key="1">
    <source>
        <dbReference type="ARBA" id="ARBA00007116"/>
    </source>
</evidence>
<feature type="region of interest" description="Disordered" evidence="8">
    <location>
        <begin position="1"/>
        <end position="24"/>
    </location>
</feature>
<evidence type="ECO:0000313" key="9">
    <source>
        <dbReference type="EMBL" id="MBF4986029.1"/>
    </source>
</evidence>
<organism evidence="9 10">
    <name type="scientific">Nonlabens mediterrranea</name>
    <dbReference type="NCBI Taxonomy" id="1419947"/>
    <lineage>
        <taxon>Bacteria</taxon>
        <taxon>Pseudomonadati</taxon>
        <taxon>Bacteroidota</taxon>
        <taxon>Flavobacteriia</taxon>
        <taxon>Flavobacteriales</taxon>
        <taxon>Flavobacteriaceae</taxon>
        <taxon>Nonlabens</taxon>
    </lineage>
</organism>
<name>A0ABS0A9F4_9FLAO</name>
<evidence type="ECO:0000256" key="4">
    <source>
        <dbReference type="ARBA" id="ARBA00022980"/>
    </source>
</evidence>
<dbReference type="InterPro" id="IPR005484">
    <property type="entry name" value="Ribosomal_uL18_bac/plant/anim"/>
</dbReference>
<evidence type="ECO:0000256" key="7">
    <source>
        <dbReference type="HAMAP-Rule" id="MF_01337"/>
    </source>
</evidence>
<keyword evidence="3 7" id="KW-0694">RNA-binding</keyword>
<keyword evidence="4 7" id="KW-0689">Ribosomal protein</keyword>
<gene>
    <name evidence="7 9" type="primary">rplR</name>
    <name evidence="9" type="ORF">FNJ87_17415</name>
</gene>
<comment type="subunit">
    <text evidence="7">Part of the 50S ribosomal subunit; part of the 5S rRNA/L5/L18/L25 subcomplex. Contacts the 5S and 23S rRNAs.</text>
</comment>
<dbReference type="Pfam" id="PF00861">
    <property type="entry name" value="Ribosomal_L18p"/>
    <property type="match status" value="1"/>
</dbReference>
<comment type="function">
    <text evidence="7">This is one of the proteins that bind and probably mediate the attachment of the 5S RNA into the large ribosomal subunit, where it forms part of the central protuberance.</text>
</comment>
<dbReference type="NCBIfam" id="TIGR00060">
    <property type="entry name" value="L18_bact"/>
    <property type="match status" value="1"/>
</dbReference>
<dbReference type="HAMAP" id="MF_01337_B">
    <property type="entry name" value="Ribosomal_uL18_B"/>
    <property type="match status" value="1"/>
</dbReference>
<dbReference type="SUPFAM" id="SSF53137">
    <property type="entry name" value="Translational machinery components"/>
    <property type="match status" value="1"/>
</dbReference>
<comment type="caution">
    <text evidence="9">The sequence shown here is derived from an EMBL/GenBank/DDBJ whole genome shotgun (WGS) entry which is preliminary data.</text>
</comment>